<evidence type="ECO:0000313" key="2">
    <source>
        <dbReference type="EMBL" id="QTR02880.1"/>
    </source>
</evidence>
<dbReference type="AlphaFoldDB" id="A0A8T8HXD9"/>
<feature type="compositionally biased region" description="Basic residues" evidence="1">
    <location>
        <begin position="180"/>
        <end position="189"/>
    </location>
</feature>
<organism evidence="2 3">
    <name type="scientific">Saccharothrix algeriensis</name>
    <dbReference type="NCBI Taxonomy" id="173560"/>
    <lineage>
        <taxon>Bacteria</taxon>
        <taxon>Bacillati</taxon>
        <taxon>Actinomycetota</taxon>
        <taxon>Actinomycetes</taxon>
        <taxon>Pseudonocardiales</taxon>
        <taxon>Pseudonocardiaceae</taxon>
        <taxon>Saccharothrix</taxon>
    </lineage>
</organism>
<feature type="non-terminal residue" evidence="2">
    <location>
        <position position="1"/>
    </location>
</feature>
<dbReference type="Proteomes" id="UP000671828">
    <property type="component" value="Chromosome"/>
</dbReference>
<feature type="region of interest" description="Disordered" evidence="1">
    <location>
        <begin position="121"/>
        <end position="189"/>
    </location>
</feature>
<reference evidence="2" key="1">
    <citation type="submission" date="2021-04" db="EMBL/GenBank/DDBJ databases">
        <title>Saccharothrix algeriensis WGS.</title>
        <authorList>
            <person name="Stuskova K."/>
            <person name="Hakalova E."/>
            <person name="Tebbal A.B."/>
            <person name="Eichmeier A."/>
        </authorList>
    </citation>
    <scope>NUCLEOTIDE SEQUENCE</scope>
    <source>
        <strain evidence="2">NRRL B-24137</strain>
    </source>
</reference>
<evidence type="ECO:0000313" key="3">
    <source>
        <dbReference type="Proteomes" id="UP000671828"/>
    </source>
</evidence>
<sequence>AAPAGYRAEFIGRTTRERRRLRLVADLEAELARAAAVVGAAEEEVSEREADVLAATVERDAFPEPTALLNARREAERLRAEADEARHRAAERTTEAERERDRVLALLDAAATKRVSRVRQCRAAVPSCRGDRRPGTFQIRRGGTGSGGTPSGSSRDGHSTERGDRSTAGGGCRTRVVPRFGRRPACAHR</sequence>
<name>A0A8T8HXD9_9PSEU</name>
<gene>
    <name evidence="2" type="ORF">J7S33_28330</name>
</gene>
<feature type="region of interest" description="Disordered" evidence="1">
    <location>
        <begin position="74"/>
        <end position="100"/>
    </location>
</feature>
<proteinExistence type="predicted"/>
<accession>A0A8T8HXD9</accession>
<evidence type="ECO:0000256" key="1">
    <source>
        <dbReference type="SAM" id="MobiDB-lite"/>
    </source>
</evidence>
<protein>
    <submittedName>
        <fullName evidence="2">Uncharacterized protein</fullName>
    </submittedName>
</protein>
<feature type="compositionally biased region" description="Basic and acidic residues" evidence="1">
    <location>
        <begin position="155"/>
        <end position="165"/>
    </location>
</feature>
<dbReference type="EMBL" id="CP072788">
    <property type="protein sequence ID" value="QTR02880.1"/>
    <property type="molecule type" value="Genomic_DNA"/>
</dbReference>